<dbReference type="GO" id="GO:0016020">
    <property type="term" value="C:membrane"/>
    <property type="evidence" value="ECO:0007669"/>
    <property type="project" value="InterPro"/>
</dbReference>
<accession>A0A5B8V562</accession>
<proteinExistence type="predicted"/>
<evidence type="ECO:0000256" key="6">
    <source>
        <dbReference type="ARBA" id="ARBA00022723"/>
    </source>
</evidence>
<keyword evidence="9" id="KW-1133">Transmembrane helix</keyword>
<dbReference type="PANTHER" id="PTHR46025">
    <property type="entry name" value="XYLOSYLTRANSFERASE OXT"/>
    <property type="match status" value="1"/>
</dbReference>
<evidence type="ECO:0000313" key="16">
    <source>
        <dbReference type="Proteomes" id="UP000321533"/>
    </source>
</evidence>
<evidence type="ECO:0000256" key="3">
    <source>
        <dbReference type="ARBA" id="ARBA00022676"/>
    </source>
</evidence>
<dbReference type="GO" id="GO:0030158">
    <property type="term" value="F:protein xylosyltransferase activity"/>
    <property type="evidence" value="ECO:0007669"/>
    <property type="project" value="InterPro"/>
</dbReference>
<evidence type="ECO:0000313" key="15">
    <source>
        <dbReference type="EMBL" id="QEC66637.1"/>
    </source>
</evidence>
<evidence type="ECO:0000256" key="1">
    <source>
        <dbReference type="ARBA" id="ARBA00004323"/>
    </source>
</evidence>
<keyword evidence="11" id="KW-0472">Membrane</keyword>
<evidence type="ECO:0000256" key="9">
    <source>
        <dbReference type="ARBA" id="ARBA00022989"/>
    </source>
</evidence>
<dbReference type="PANTHER" id="PTHR46025:SF3">
    <property type="entry name" value="XYLOSYLTRANSFERASE OXT"/>
    <property type="match status" value="1"/>
</dbReference>
<evidence type="ECO:0000256" key="14">
    <source>
        <dbReference type="ARBA" id="ARBA00042865"/>
    </source>
</evidence>
<dbReference type="InterPro" id="IPR043538">
    <property type="entry name" value="XYLT"/>
</dbReference>
<comment type="subcellular location">
    <subcellularLocation>
        <location evidence="2">Endoplasmic reticulum membrane</location>
        <topology evidence="2">Single-pass type II membrane protein</topology>
    </subcellularLocation>
    <subcellularLocation>
        <location evidence="1">Golgi apparatus membrane</location>
        <topology evidence="1">Single-pass type II membrane protein</topology>
    </subcellularLocation>
</comment>
<keyword evidence="3 15" id="KW-0328">Glycosyltransferase</keyword>
<dbReference type="KEGG" id="pgin:FRZ67_04730"/>
<evidence type="ECO:0000256" key="11">
    <source>
        <dbReference type="ARBA" id="ARBA00023136"/>
    </source>
</evidence>
<dbReference type="RefSeq" id="WP_147188437.1">
    <property type="nucleotide sequence ID" value="NZ_CP042435.1"/>
</dbReference>
<evidence type="ECO:0000256" key="8">
    <source>
        <dbReference type="ARBA" id="ARBA00022968"/>
    </source>
</evidence>
<evidence type="ECO:0000256" key="12">
    <source>
        <dbReference type="ARBA" id="ARBA00023157"/>
    </source>
</evidence>
<dbReference type="Pfam" id="PF02485">
    <property type="entry name" value="Branch"/>
    <property type="match status" value="1"/>
</dbReference>
<keyword evidence="6" id="KW-0479">Metal-binding</keyword>
<gene>
    <name evidence="15" type="ORF">FRZ67_04730</name>
</gene>
<evidence type="ECO:0000256" key="2">
    <source>
        <dbReference type="ARBA" id="ARBA00004648"/>
    </source>
</evidence>
<dbReference type="GO" id="GO:0046872">
    <property type="term" value="F:metal ion binding"/>
    <property type="evidence" value="ECO:0007669"/>
    <property type="project" value="UniProtKB-KW"/>
</dbReference>
<dbReference type="GO" id="GO:0015012">
    <property type="term" value="P:heparan sulfate proteoglycan biosynthetic process"/>
    <property type="evidence" value="ECO:0007669"/>
    <property type="project" value="TreeGrafter"/>
</dbReference>
<dbReference type="AlphaFoldDB" id="A0A5B8V562"/>
<keyword evidence="13" id="KW-0325">Glycoprotein</keyword>
<keyword evidence="4 15" id="KW-0808">Transferase</keyword>
<evidence type="ECO:0000256" key="4">
    <source>
        <dbReference type="ARBA" id="ARBA00022679"/>
    </source>
</evidence>
<keyword evidence="8" id="KW-0735">Signal-anchor</keyword>
<reference evidence="15 16" key="1">
    <citation type="journal article" date="2016" name="Int. J. Syst. Evol. Microbiol.">
        <title>Panacibacter ginsenosidivorans gen. nov., sp. nov., with ginsenoside converting activity isolated from soil of a ginseng field.</title>
        <authorList>
            <person name="Siddiqi M.Z."/>
            <person name="Muhammad Shafi S."/>
            <person name="Choi K.D."/>
            <person name="Im W.T."/>
        </authorList>
    </citation>
    <scope>NUCLEOTIDE SEQUENCE [LARGE SCALE GENOMIC DNA]</scope>
    <source>
        <strain evidence="15 16">Gsoil1550</strain>
    </source>
</reference>
<keyword evidence="5" id="KW-0812">Transmembrane</keyword>
<dbReference type="InterPro" id="IPR003406">
    <property type="entry name" value="Glyco_trans_14"/>
</dbReference>
<protein>
    <recommendedName>
        <fullName evidence="14">Peptide O-xylosyltransferase</fullName>
    </recommendedName>
</protein>
<sequence length="283" mass="32854">MKIAHLILAHNQPDQLTRLITRLSHKDADCFIHIDAKTSLEAFKKISQLQNVFIIDKRVKITWGSYSIVQATLNGLSNIIASNKNYDYINLLSGQDYPLKAAVEIHQFLRERKGKLFMEYYSIEQEWKEAIPRIKKYHLTDYNIPGKHKLERLINTIFPSRKMPQKLIPVGRSQWFTITLESAKYIISYLKKNPDVSQFFRLTWAPDEMIFQTILYSSPFNAAMVNNNLRYIDWSEGKASPKTFTINDLETLQGSGKLFARKFNADNDEKILTALDELTMSIV</sequence>
<keyword evidence="16" id="KW-1185">Reference proteome</keyword>
<evidence type="ECO:0000256" key="10">
    <source>
        <dbReference type="ARBA" id="ARBA00023034"/>
    </source>
</evidence>
<keyword evidence="7" id="KW-0256">Endoplasmic reticulum</keyword>
<keyword evidence="10" id="KW-0333">Golgi apparatus</keyword>
<dbReference type="EMBL" id="CP042435">
    <property type="protein sequence ID" value="QEC66637.1"/>
    <property type="molecule type" value="Genomic_DNA"/>
</dbReference>
<dbReference type="GO" id="GO:0050650">
    <property type="term" value="P:chondroitin sulfate proteoglycan biosynthetic process"/>
    <property type="evidence" value="ECO:0007669"/>
    <property type="project" value="TreeGrafter"/>
</dbReference>
<name>A0A5B8V562_9BACT</name>
<evidence type="ECO:0000256" key="5">
    <source>
        <dbReference type="ARBA" id="ARBA00022692"/>
    </source>
</evidence>
<keyword evidence="12" id="KW-1015">Disulfide bond</keyword>
<dbReference type="OrthoDB" id="7943907at2"/>
<evidence type="ECO:0000256" key="13">
    <source>
        <dbReference type="ARBA" id="ARBA00023180"/>
    </source>
</evidence>
<evidence type="ECO:0000256" key="7">
    <source>
        <dbReference type="ARBA" id="ARBA00022824"/>
    </source>
</evidence>
<organism evidence="15 16">
    <name type="scientific">Panacibacter ginsenosidivorans</name>
    <dbReference type="NCBI Taxonomy" id="1813871"/>
    <lineage>
        <taxon>Bacteria</taxon>
        <taxon>Pseudomonadati</taxon>
        <taxon>Bacteroidota</taxon>
        <taxon>Chitinophagia</taxon>
        <taxon>Chitinophagales</taxon>
        <taxon>Chitinophagaceae</taxon>
        <taxon>Panacibacter</taxon>
    </lineage>
</organism>
<dbReference type="Proteomes" id="UP000321533">
    <property type="component" value="Chromosome"/>
</dbReference>